<gene>
    <name evidence="8" type="primary">Mo03212</name>
    <name evidence="8" type="ORF">E5Q_03212</name>
</gene>
<evidence type="ECO:0000256" key="5">
    <source>
        <dbReference type="PROSITE-ProRule" id="PRU01331"/>
    </source>
</evidence>
<evidence type="ECO:0000313" key="9">
    <source>
        <dbReference type="Proteomes" id="UP000009131"/>
    </source>
</evidence>
<dbReference type="GO" id="GO:0005524">
    <property type="term" value="F:ATP binding"/>
    <property type="evidence" value="ECO:0007669"/>
    <property type="project" value="UniProtKB-KW"/>
</dbReference>
<dbReference type="GO" id="GO:0006576">
    <property type="term" value="P:biogenic amine metabolic process"/>
    <property type="evidence" value="ECO:0007669"/>
    <property type="project" value="UniProtKB-ARBA"/>
</dbReference>
<keyword evidence="4" id="KW-0067">ATP-binding</keyword>
<evidence type="ECO:0000256" key="2">
    <source>
        <dbReference type="ARBA" id="ARBA00022598"/>
    </source>
</evidence>
<dbReference type="AlphaFoldDB" id="G7E134"/>
<reference evidence="8 9" key="2">
    <citation type="journal article" date="2012" name="Open Biol.">
        <title>Characteristics of nucleosomes and linker DNA regions on the genome of the basidiomycete Mixia osmundae revealed by mono- and dinucleosome mapping.</title>
        <authorList>
            <person name="Nishida H."/>
            <person name="Kondo S."/>
            <person name="Matsumoto T."/>
            <person name="Suzuki Y."/>
            <person name="Yoshikawa H."/>
            <person name="Taylor T.D."/>
            <person name="Sugiyama J."/>
        </authorList>
    </citation>
    <scope>NUCLEOTIDE SEQUENCE [LARGE SCALE GENOMIC DNA]</scope>
    <source>
        <strain evidence="9">CBS 9802 / IAM 14324 / JCM 22182 / KY 12970</strain>
    </source>
</reference>
<dbReference type="PROSITE" id="PS51987">
    <property type="entry name" value="GS_CATALYTIC"/>
    <property type="match status" value="1"/>
</dbReference>
<evidence type="ECO:0000256" key="4">
    <source>
        <dbReference type="ARBA" id="ARBA00022840"/>
    </source>
</evidence>
<dbReference type="GO" id="GO:0004356">
    <property type="term" value="F:glutamine synthetase activity"/>
    <property type="evidence" value="ECO:0007669"/>
    <property type="project" value="InterPro"/>
</dbReference>
<evidence type="ECO:0000259" key="7">
    <source>
        <dbReference type="PROSITE" id="PS51987"/>
    </source>
</evidence>
<evidence type="ECO:0000313" key="8">
    <source>
        <dbReference type="EMBL" id="GAA96544.1"/>
    </source>
</evidence>
<dbReference type="Pfam" id="PF00120">
    <property type="entry name" value="Gln-synt_C"/>
    <property type="match status" value="1"/>
</dbReference>
<dbReference type="InterPro" id="IPR008146">
    <property type="entry name" value="Gln_synth_cat_dom"/>
</dbReference>
<keyword evidence="9" id="KW-1185">Reference proteome</keyword>
<dbReference type="PANTHER" id="PTHR43785:SF12">
    <property type="entry name" value="TYPE-1 GLUTAMINE SYNTHETASE 2"/>
    <property type="match status" value="1"/>
</dbReference>
<evidence type="ECO:0000256" key="1">
    <source>
        <dbReference type="ARBA" id="ARBA00009897"/>
    </source>
</evidence>
<comment type="caution">
    <text evidence="8">The sequence shown here is derived from an EMBL/GenBank/DDBJ whole genome shotgun (WGS) entry which is preliminary data.</text>
</comment>
<reference evidence="8 9" key="1">
    <citation type="journal article" date="2011" name="J. Gen. Appl. Microbiol.">
        <title>Draft genome sequencing of the enigmatic basidiomycete Mixia osmundae.</title>
        <authorList>
            <person name="Nishida H."/>
            <person name="Nagatsuka Y."/>
            <person name="Sugiyama J."/>
        </authorList>
    </citation>
    <scope>NUCLEOTIDE SEQUENCE [LARGE SCALE GENOMIC DNA]</scope>
    <source>
        <strain evidence="9">CBS 9802 / IAM 14324 / JCM 22182 / KY 12970</strain>
    </source>
</reference>
<sequence>MARRTASDVEALLKDDNKVKVAGVDADGVLRGKIMSKSKFLSCIRSDSQGFGFCGVIFGWDISDTVYTRELGISNSANGYRDLTARIDFDSYRRIPFENNIALFLVTFMDPEEGHLGKSLCACPRGLLQRITAQYRDELGYEALCGAEYEYFQFKESAQSVVDKGFSNLTVLTPGMHGYSMLRTSLNSEYFHDLYEESAAFGIEIEGHHTETGPGVYETALAYTNAERMADNAALFKLTAKTVGMKYGIIPSFMAKPHNGLPGCSGHVHFSLKSQDGKNVFAVDEPRLDAKWPDLKHVSRTMEHFIAGILQGLPDVMPCLVPTINGYKRLVENYWAPVNVSWGLESRLASIRIISPPLASASATRVEVRVPGADMNPYYTFSAILALGLYGIKNQLELDIPPITAGADVAKASKRLAKTLKEATDQMSSPESLARKTLGDDFVDHYAGTREHEWQVYSQTVTSWDLERYLELA</sequence>
<dbReference type="FunFam" id="3.30.590.10:FF:000005">
    <property type="entry name" value="Probable glutamine synthetase"/>
    <property type="match status" value="1"/>
</dbReference>
<dbReference type="InParanoid" id="G7E134"/>
<keyword evidence="3" id="KW-0547">Nucleotide-binding</keyword>
<protein>
    <recommendedName>
        <fullName evidence="7">GS catalytic domain-containing protein</fullName>
    </recommendedName>
</protein>
<organism evidence="8 9">
    <name type="scientific">Mixia osmundae (strain CBS 9802 / IAM 14324 / JCM 22182 / KY 12970)</name>
    <dbReference type="NCBI Taxonomy" id="764103"/>
    <lineage>
        <taxon>Eukaryota</taxon>
        <taxon>Fungi</taxon>
        <taxon>Dikarya</taxon>
        <taxon>Basidiomycota</taxon>
        <taxon>Pucciniomycotina</taxon>
        <taxon>Mixiomycetes</taxon>
        <taxon>Mixiales</taxon>
        <taxon>Mixiaceae</taxon>
        <taxon>Mixia</taxon>
    </lineage>
</organism>
<dbReference type="Proteomes" id="UP000009131">
    <property type="component" value="Unassembled WGS sequence"/>
</dbReference>
<dbReference type="HOGENOM" id="CLU_017290_0_1_1"/>
<comment type="similarity">
    <text evidence="1 5 6">Belongs to the glutamine synthetase family.</text>
</comment>
<dbReference type="Gene3D" id="3.30.590.10">
    <property type="entry name" value="Glutamine synthetase/guanido kinase, catalytic domain"/>
    <property type="match status" value="1"/>
</dbReference>
<evidence type="ECO:0000256" key="3">
    <source>
        <dbReference type="ARBA" id="ARBA00022741"/>
    </source>
</evidence>
<dbReference type="OrthoDB" id="77835at2759"/>
<dbReference type="EMBL" id="BABT02000102">
    <property type="protein sequence ID" value="GAA96544.1"/>
    <property type="molecule type" value="Genomic_DNA"/>
</dbReference>
<dbReference type="STRING" id="764103.G7E134"/>
<dbReference type="eggNOG" id="KOG0683">
    <property type="taxonomic scope" value="Eukaryota"/>
</dbReference>
<dbReference type="SUPFAM" id="SSF55931">
    <property type="entry name" value="Glutamine synthetase/guanido kinase"/>
    <property type="match status" value="1"/>
</dbReference>
<dbReference type="PANTHER" id="PTHR43785">
    <property type="entry name" value="GAMMA-GLUTAMYLPUTRESCINE SYNTHETASE"/>
    <property type="match status" value="1"/>
</dbReference>
<name>G7E134_MIXOS</name>
<keyword evidence="2" id="KW-0436">Ligase</keyword>
<dbReference type="InterPro" id="IPR014746">
    <property type="entry name" value="Gln_synth/guanido_kin_cat_dom"/>
</dbReference>
<proteinExistence type="inferred from homology"/>
<feature type="domain" description="GS catalytic" evidence="7">
    <location>
        <begin position="124"/>
        <end position="473"/>
    </location>
</feature>
<dbReference type="SMART" id="SM01230">
    <property type="entry name" value="Gln-synt_C"/>
    <property type="match status" value="1"/>
</dbReference>
<accession>G7E134</accession>
<evidence type="ECO:0000256" key="6">
    <source>
        <dbReference type="RuleBase" id="RU000384"/>
    </source>
</evidence>